<feature type="site" description="Important for catalysis" evidence="6">
    <location>
        <position position="167"/>
    </location>
</feature>
<feature type="binding site" evidence="5">
    <location>
        <position position="91"/>
    </location>
    <ligand>
        <name>substrate</name>
    </ligand>
</feature>
<dbReference type="GO" id="GO:0006538">
    <property type="term" value="P:L-glutamate catabolic process"/>
    <property type="evidence" value="ECO:0007669"/>
    <property type="project" value="TreeGrafter"/>
</dbReference>
<dbReference type="EMBL" id="RSDW01000001">
    <property type="protein sequence ID" value="RSL16285.1"/>
    <property type="molecule type" value="Genomic_DNA"/>
</dbReference>
<dbReference type="InterPro" id="IPR046346">
    <property type="entry name" value="Aminoacid_DH-like_N_sf"/>
</dbReference>
<feature type="binding site" evidence="5">
    <location>
        <position position="242"/>
    </location>
    <ligand>
        <name>NAD(+)</name>
        <dbReference type="ChEBI" id="CHEBI:57540"/>
    </ligand>
</feature>
<feature type="binding site" evidence="5">
    <location>
        <position position="211"/>
    </location>
    <ligand>
        <name>NAD(+)</name>
        <dbReference type="ChEBI" id="CHEBI:57540"/>
    </ligand>
</feature>
<proteinExistence type="inferred from homology"/>
<feature type="binding site" evidence="5">
    <location>
        <position position="370"/>
    </location>
    <ligand>
        <name>substrate</name>
    </ligand>
</feature>
<dbReference type="GO" id="GO:0004352">
    <property type="term" value="F:glutamate dehydrogenase (NAD+) activity"/>
    <property type="evidence" value="ECO:0007669"/>
    <property type="project" value="TreeGrafter"/>
</dbReference>
<dbReference type="SUPFAM" id="SSF53223">
    <property type="entry name" value="Aminoacid dehydrogenase-like, N-terminal domain"/>
    <property type="match status" value="1"/>
</dbReference>
<dbReference type="Proteomes" id="UP000269669">
    <property type="component" value="Unassembled WGS sequence"/>
</dbReference>
<evidence type="ECO:0000256" key="4">
    <source>
        <dbReference type="PIRSR" id="PIRSR000185-1"/>
    </source>
</evidence>
<dbReference type="Gene3D" id="3.40.50.720">
    <property type="entry name" value="NAD(P)-binding Rossmann-like Domain"/>
    <property type="match status" value="1"/>
</dbReference>
<evidence type="ECO:0000256" key="7">
    <source>
        <dbReference type="RuleBase" id="RU004417"/>
    </source>
</evidence>
<dbReference type="InterPro" id="IPR006096">
    <property type="entry name" value="Glu/Leu/Phe/Val/Trp_DH_C"/>
</dbReference>
<dbReference type="SUPFAM" id="SSF51735">
    <property type="entry name" value="NAD(P)-binding Rossmann-fold domains"/>
    <property type="match status" value="1"/>
</dbReference>
<evidence type="ECO:0000256" key="5">
    <source>
        <dbReference type="PIRSR" id="PIRSR000185-2"/>
    </source>
</evidence>
<evidence type="ECO:0000256" key="2">
    <source>
        <dbReference type="ARBA" id="ARBA00023002"/>
    </source>
</evidence>
<dbReference type="InterPro" id="IPR006095">
    <property type="entry name" value="Glu/Leu/Phe/Val/Trp_DH"/>
</dbReference>
<dbReference type="InterPro" id="IPR014362">
    <property type="entry name" value="Glu_DH"/>
</dbReference>
<dbReference type="Pfam" id="PF02812">
    <property type="entry name" value="ELFV_dehydrog_N"/>
    <property type="match status" value="1"/>
</dbReference>
<feature type="active site" description="Proton donor" evidence="4">
    <location>
        <position position="127"/>
    </location>
</feature>
<accession>A0A3R9NTB8</accession>
<evidence type="ECO:0000256" key="1">
    <source>
        <dbReference type="ARBA" id="ARBA00006382"/>
    </source>
</evidence>
<protein>
    <recommendedName>
        <fullName evidence="3">Glutamate dehydrogenase</fullName>
    </recommendedName>
</protein>
<evidence type="ECO:0000259" key="8">
    <source>
        <dbReference type="SMART" id="SM00839"/>
    </source>
</evidence>
<dbReference type="FunFam" id="3.40.50.10860:FF:000003">
    <property type="entry name" value="Glutamate dehydrogenase"/>
    <property type="match status" value="1"/>
</dbReference>
<dbReference type="PIRSF" id="PIRSF000185">
    <property type="entry name" value="Glu_DH"/>
    <property type="match status" value="1"/>
</dbReference>
<dbReference type="PROSITE" id="PS00074">
    <property type="entry name" value="GLFV_DEHYDROGENASE"/>
    <property type="match status" value="1"/>
</dbReference>
<name>A0A3R9NTB8_9BACT</name>
<keyword evidence="2 3" id="KW-0560">Oxidoreductase</keyword>
<dbReference type="CDD" id="cd01076">
    <property type="entry name" value="NAD_bind_1_Glu_DH"/>
    <property type="match status" value="1"/>
</dbReference>
<dbReference type="PRINTS" id="PR00082">
    <property type="entry name" value="GLFDHDRGNASE"/>
</dbReference>
<feature type="domain" description="Glutamate/phenylalanine/leucine/valine/L-tryptophan dehydrogenase C-terminal" evidence="8">
    <location>
        <begin position="204"/>
        <end position="434"/>
    </location>
</feature>
<dbReference type="OrthoDB" id="9803297at2"/>
<evidence type="ECO:0000313" key="9">
    <source>
        <dbReference type="EMBL" id="RSL16285.1"/>
    </source>
</evidence>
<gene>
    <name evidence="9" type="ORF">EDE15_1796</name>
</gene>
<dbReference type="PANTHER" id="PTHR11606">
    <property type="entry name" value="GLUTAMATE DEHYDROGENASE"/>
    <property type="match status" value="1"/>
</dbReference>
<keyword evidence="5" id="KW-0520">NAD</keyword>
<keyword evidence="10" id="KW-1185">Reference proteome</keyword>
<evidence type="ECO:0000256" key="6">
    <source>
        <dbReference type="PIRSR" id="PIRSR000185-3"/>
    </source>
</evidence>
<evidence type="ECO:0000313" key="10">
    <source>
        <dbReference type="Proteomes" id="UP000269669"/>
    </source>
</evidence>
<dbReference type="InterPro" id="IPR033922">
    <property type="entry name" value="NAD_bind_Glu_DH"/>
</dbReference>
<dbReference type="InterPro" id="IPR033524">
    <property type="entry name" value="Glu/Leu/Phe/Val_DH_AS"/>
</dbReference>
<dbReference type="AlphaFoldDB" id="A0A3R9NTB8"/>
<reference evidence="9 10" key="1">
    <citation type="submission" date="2018-12" db="EMBL/GenBank/DDBJ databases">
        <title>Sequencing of bacterial isolates from soil warming experiment in Harvard Forest, Massachusetts, USA.</title>
        <authorList>
            <person name="Deangelis K."/>
        </authorList>
    </citation>
    <scope>NUCLEOTIDE SEQUENCE [LARGE SCALE GENOMIC DNA]</scope>
    <source>
        <strain evidence="9 10">EB153</strain>
    </source>
</reference>
<dbReference type="Gene3D" id="3.40.50.10860">
    <property type="entry name" value="Leucine Dehydrogenase, chain A, domain 1"/>
    <property type="match status" value="1"/>
</dbReference>
<dbReference type="PANTHER" id="PTHR11606:SF13">
    <property type="entry name" value="GLUTAMATE DEHYDROGENASE 1, MITOCHONDRIAL"/>
    <property type="match status" value="1"/>
</dbReference>
<comment type="caution">
    <text evidence="9">The sequence shown here is derived from an EMBL/GenBank/DDBJ whole genome shotgun (WGS) entry which is preliminary data.</text>
</comment>
<dbReference type="GO" id="GO:0000166">
    <property type="term" value="F:nucleotide binding"/>
    <property type="evidence" value="ECO:0007669"/>
    <property type="project" value="UniProtKB-KW"/>
</dbReference>
<organism evidence="9 10">
    <name type="scientific">Edaphobacter aggregans</name>
    <dbReference type="NCBI Taxonomy" id="570835"/>
    <lineage>
        <taxon>Bacteria</taxon>
        <taxon>Pseudomonadati</taxon>
        <taxon>Acidobacteriota</taxon>
        <taxon>Terriglobia</taxon>
        <taxon>Terriglobales</taxon>
        <taxon>Acidobacteriaceae</taxon>
        <taxon>Edaphobacter</taxon>
    </lineage>
</organism>
<comment type="similarity">
    <text evidence="1 3 7">Belongs to the Glu/Leu/Phe/Val dehydrogenases family.</text>
</comment>
<feature type="binding site" evidence="5">
    <location>
        <position position="115"/>
    </location>
    <ligand>
        <name>substrate</name>
    </ligand>
</feature>
<dbReference type="SMART" id="SM00839">
    <property type="entry name" value="ELFV_dehydrog"/>
    <property type="match status" value="1"/>
</dbReference>
<sequence>MAGESLIPPTERSEPVMQTLTLEQETNPWEAQASRFDFAAKKLNLDQGIWKVLRQPSRELIVHIPVGMDDGSIEVFTGYRVQHSVARGPAKGGIRYAPDVSLDEVRALASWMTWKCAVVNIPFGGAKGGVICNPKKMSQGELERMTRRYTAELIEFLGPEKDVPAPDMGTDEQTMAWIMDTYSMHMRQTVNAVVTGKPINLGGSRGRREATGRGLSVVCDEALKHLGMPIEGCRVIVQGFGNVGSNAAKLLAEKGYTIIGIAEYDGGLYNPNGINIPALIEHRKRAGTITGFTEAEAADKNELLHYACEILIPAATENVITSKNADRLRCRILCEGANGPTTTIADEILADKRVFIIPDILANAGGVTTSYFEWVQDRMGYFWTEAEVNQRLDNIMTESFNDVIAYAKTHSVNNRIAAYMLAIDRVAYTTKQRGIYA</sequence>
<dbReference type="InterPro" id="IPR006097">
    <property type="entry name" value="Glu/Leu/Phe/Val/Trp_DH_dimer"/>
</dbReference>
<keyword evidence="5" id="KW-0547">Nucleotide-binding</keyword>
<dbReference type="Pfam" id="PF00208">
    <property type="entry name" value="ELFV_dehydrog"/>
    <property type="match status" value="1"/>
</dbReference>
<dbReference type="InterPro" id="IPR036291">
    <property type="entry name" value="NAD(P)-bd_dom_sf"/>
</dbReference>
<evidence type="ECO:0000256" key="3">
    <source>
        <dbReference type="PIRNR" id="PIRNR000185"/>
    </source>
</evidence>